<dbReference type="EMBL" id="CP000155">
    <property type="protein sequence ID" value="ABC33259.1"/>
    <property type="molecule type" value="Genomic_DNA"/>
</dbReference>
<dbReference type="STRING" id="349521.HCH_06625"/>
<dbReference type="eggNOG" id="COG1022">
    <property type="taxonomic scope" value="Bacteria"/>
</dbReference>
<dbReference type="HOGENOM" id="CLU_000022_59_9_6"/>
<dbReference type="InterPro" id="IPR000873">
    <property type="entry name" value="AMP-dep_synth/lig_dom"/>
</dbReference>
<feature type="domain" description="AMP-dependent synthetase/ligase" evidence="1">
    <location>
        <begin position="13"/>
        <end position="99"/>
    </location>
</feature>
<evidence type="ECO:0000313" key="2">
    <source>
        <dbReference type="EMBL" id="ABC33259.1"/>
    </source>
</evidence>
<dbReference type="KEGG" id="hch:HCH_06625"/>
<proteinExistence type="predicted"/>
<sequence length="500" mass="54013">MSTLQYLETAQGDALITARERMSFAKLRQEADALVIRLKSYSIRRAGILGDNDAAWIIADLAIARAGALCAPLSPKLSDEQLRHVIRQAGLEAVICYGSAGVRLRKLWPESRLLQVGGLQLALTGLYSEPMTDVDRIAFYVDDCDILRGVCLNRQTLDAVTASVCASANITAQGRHFCLLPLNSLAEQVAGTGAALAAGAATIMLPAEQCGSGSPTFNPAELYRSLVDYRASTMLITPELLKPLLSYMQSRSLTLDAMRYVTLIGAPVSRRLINAARRQGAPVYAGYCLDEAGSMVSLSTPKAYKPGSVGKPLPHSRVRISEEGEVMVGGALSLGYLGGEPRRPNAQWNSGDLGYMDNEGFLFIRGRKKDVLVTAEGRRISPDWIEAELTGDPQIRQAAVFGAGKSNLVAVIVSEDADELTSVVERVNRRLPEFAQIKAVVGATQAFNVANGLLHSSGRKNREAIQQTYQEDIDAVYELLEATHRMTSPKEDSKTGEALS</sequence>
<dbReference type="Gene3D" id="3.40.50.12780">
    <property type="entry name" value="N-terminal domain of ligase-like"/>
    <property type="match status" value="1"/>
</dbReference>
<dbReference type="InterPro" id="IPR045851">
    <property type="entry name" value="AMP-bd_C_sf"/>
</dbReference>
<protein>
    <submittedName>
        <fullName evidence="2">Long-chain acyl-CoA synthetases (AMP-forming)</fullName>
    </submittedName>
</protein>
<dbReference type="InterPro" id="IPR042099">
    <property type="entry name" value="ANL_N_sf"/>
</dbReference>
<feature type="domain" description="AMP-dependent synthetase/ligase" evidence="1">
    <location>
        <begin position="160"/>
        <end position="325"/>
    </location>
</feature>
<dbReference type="Pfam" id="PF23562">
    <property type="entry name" value="AMP-binding_C_3"/>
    <property type="match status" value="1"/>
</dbReference>
<dbReference type="RefSeq" id="WP_011400311.1">
    <property type="nucleotide sequence ID" value="NC_007645.1"/>
</dbReference>
<dbReference type="PANTHER" id="PTHR43201:SF32">
    <property type="entry name" value="2-SUCCINYLBENZOATE--COA LIGASE, CHLOROPLASTIC_PEROXISOMAL"/>
    <property type="match status" value="1"/>
</dbReference>
<organism evidence="2 3">
    <name type="scientific">Hahella chejuensis (strain KCTC 2396)</name>
    <dbReference type="NCBI Taxonomy" id="349521"/>
    <lineage>
        <taxon>Bacteria</taxon>
        <taxon>Pseudomonadati</taxon>
        <taxon>Pseudomonadota</taxon>
        <taxon>Gammaproteobacteria</taxon>
        <taxon>Oceanospirillales</taxon>
        <taxon>Hahellaceae</taxon>
        <taxon>Hahella</taxon>
    </lineage>
</organism>
<dbReference type="PANTHER" id="PTHR43201">
    <property type="entry name" value="ACYL-COA SYNTHETASE"/>
    <property type="match status" value="1"/>
</dbReference>
<keyword evidence="3" id="KW-1185">Reference proteome</keyword>
<dbReference type="Proteomes" id="UP000000238">
    <property type="component" value="Chromosome"/>
</dbReference>
<accession>Q2S7W5</accession>
<dbReference type="SUPFAM" id="SSF56801">
    <property type="entry name" value="Acetyl-CoA synthetase-like"/>
    <property type="match status" value="1"/>
</dbReference>
<reference evidence="2 3" key="1">
    <citation type="journal article" date="2005" name="Nucleic Acids Res.">
        <title>Genomic blueprint of Hahella chejuensis, a marine microbe producing an algicidal agent.</title>
        <authorList>
            <person name="Jeong H."/>
            <person name="Yim J.H."/>
            <person name="Lee C."/>
            <person name="Choi S.-H."/>
            <person name="Park Y.K."/>
            <person name="Yoon S.H."/>
            <person name="Hur C.-G."/>
            <person name="Kang H.-Y."/>
            <person name="Kim D."/>
            <person name="Lee H.H."/>
            <person name="Park K.H."/>
            <person name="Park S.-H."/>
            <person name="Park H.-S."/>
            <person name="Lee H.K."/>
            <person name="Oh T.K."/>
            <person name="Kim J.F."/>
        </authorList>
    </citation>
    <scope>NUCLEOTIDE SEQUENCE [LARGE SCALE GENOMIC DNA]</scope>
    <source>
        <strain evidence="2 3">KCTC 2396</strain>
    </source>
</reference>
<dbReference type="AlphaFoldDB" id="Q2S7W5"/>
<dbReference type="GO" id="GO:0031956">
    <property type="term" value="F:medium-chain fatty acid-CoA ligase activity"/>
    <property type="evidence" value="ECO:0007669"/>
    <property type="project" value="TreeGrafter"/>
</dbReference>
<dbReference type="Gene3D" id="3.30.300.30">
    <property type="match status" value="1"/>
</dbReference>
<dbReference type="GO" id="GO:0006631">
    <property type="term" value="P:fatty acid metabolic process"/>
    <property type="evidence" value="ECO:0007669"/>
    <property type="project" value="TreeGrafter"/>
</dbReference>
<evidence type="ECO:0000313" key="3">
    <source>
        <dbReference type="Proteomes" id="UP000000238"/>
    </source>
</evidence>
<gene>
    <name evidence="2" type="ordered locus">HCH_06625</name>
</gene>
<dbReference type="Pfam" id="PF00501">
    <property type="entry name" value="AMP-binding"/>
    <property type="match status" value="2"/>
</dbReference>
<dbReference type="OrthoDB" id="9803968at2"/>
<name>Q2S7W5_HAHCH</name>
<evidence type="ECO:0000259" key="1">
    <source>
        <dbReference type="Pfam" id="PF00501"/>
    </source>
</evidence>